<feature type="signal peptide" evidence="11">
    <location>
        <begin position="1"/>
        <end position="15"/>
    </location>
</feature>
<name>A0A9P6B618_9AGAM</name>
<evidence type="ECO:0000256" key="5">
    <source>
        <dbReference type="ARBA" id="ARBA00022729"/>
    </source>
</evidence>
<dbReference type="AlphaFoldDB" id="A0A9P6B618"/>
<dbReference type="GO" id="GO:0009272">
    <property type="term" value="P:fungal-type cell wall biogenesis"/>
    <property type="evidence" value="ECO:0007669"/>
    <property type="project" value="TreeGrafter"/>
</dbReference>
<evidence type="ECO:0000256" key="4">
    <source>
        <dbReference type="ARBA" id="ARBA00022692"/>
    </source>
</evidence>
<keyword evidence="4 10" id="KW-0812">Transmembrane</keyword>
<dbReference type="GO" id="GO:0006078">
    <property type="term" value="P:(1-&gt;6)-beta-D-glucan biosynthetic process"/>
    <property type="evidence" value="ECO:0007669"/>
    <property type="project" value="TreeGrafter"/>
</dbReference>
<dbReference type="InterPro" id="IPR037654">
    <property type="entry name" value="Big1"/>
</dbReference>
<gene>
    <name evidence="13" type="ORF">BS47DRAFT_1338320</name>
</gene>
<protein>
    <recommendedName>
        <fullName evidence="3">Protein BIG1</fullName>
    </recommendedName>
</protein>
<keyword evidence="7 10" id="KW-1133">Transmembrane helix</keyword>
<keyword evidence="14" id="KW-1185">Reference proteome</keyword>
<keyword evidence="8 10" id="KW-0472">Membrane</keyword>
<dbReference type="InterPro" id="IPR046756">
    <property type="entry name" value="VAS1/VOA1_TM"/>
</dbReference>
<evidence type="ECO:0000256" key="11">
    <source>
        <dbReference type="SAM" id="SignalP"/>
    </source>
</evidence>
<comment type="similarity">
    <text evidence="2">Belongs to the BIG1 family.</text>
</comment>
<dbReference type="GO" id="GO:0005789">
    <property type="term" value="C:endoplasmic reticulum membrane"/>
    <property type="evidence" value="ECO:0007669"/>
    <property type="project" value="UniProtKB-SubCell"/>
</dbReference>
<dbReference type="EMBL" id="MU128925">
    <property type="protein sequence ID" value="KAF9518389.1"/>
    <property type="molecule type" value="Genomic_DNA"/>
</dbReference>
<evidence type="ECO:0000256" key="7">
    <source>
        <dbReference type="ARBA" id="ARBA00022989"/>
    </source>
</evidence>
<proteinExistence type="inferred from homology"/>
<dbReference type="PANTHER" id="PTHR28285">
    <property type="entry name" value="PROTEIN BIG1"/>
    <property type="match status" value="1"/>
</dbReference>
<evidence type="ECO:0000256" key="10">
    <source>
        <dbReference type="SAM" id="Phobius"/>
    </source>
</evidence>
<evidence type="ECO:0000256" key="1">
    <source>
        <dbReference type="ARBA" id="ARBA00004115"/>
    </source>
</evidence>
<dbReference type="GO" id="GO:0071555">
    <property type="term" value="P:cell wall organization"/>
    <property type="evidence" value="ECO:0007669"/>
    <property type="project" value="UniProtKB-KW"/>
</dbReference>
<sequence>MLVPLIFLLPTGLFALQHPPSPLVAFSSRLDVPPSQNTERNLISSPLDLIADYDWCSHDAIAVVLQPGLGANDLYSLPSSSPLSQQFSKAPLKTFKSHFSPDFSPSELVASLERGCDAESVRLELGSGGHYPIPNNSRAKLIVIELPEVVEEGRSRKDTVASLMSTLSGDLRSLSNVFRSYAVIISGSVATRPAKRDVAAGVTVDIDVRSPFFLPRVSPSTFIHNRLVADNSTVPAGGILKRYQLLTPALLLTLIITLLLLFPIVFVGISALANIKSPQRMEAPKVDRRG</sequence>
<keyword evidence="5 11" id="KW-0732">Signal</keyword>
<dbReference type="Proteomes" id="UP000886523">
    <property type="component" value="Unassembled WGS sequence"/>
</dbReference>
<evidence type="ECO:0000259" key="12">
    <source>
        <dbReference type="Pfam" id="PF20520"/>
    </source>
</evidence>
<organism evidence="13 14">
    <name type="scientific">Hydnum rufescens UP504</name>
    <dbReference type="NCBI Taxonomy" id="1448309"/>
    <lineage>
        <taxon>Eukaryota</taxon>
        <taxon>Fungi</taxon>
        <taxon>Dikarya</taxon>
        <taxon>Basidiomycota</taxon>
        <taxon>Agaricomycotina</taxon>
        <taxon>Agaricomycetes</taxon>
        <taxon>Cantharellales</taxon>
        <taxon>Hydnaceae</taxon>
        <taxon>Hydnum</taxon>
    </lineage>
</organism>
<dbReference type="Pfam" id="PF20520">
    <property type="entry name" value="Ac45-VOA1_TM"/>
    <property type="match status" value="1"/>
</dbReference>
<evidence type="ECO:0000256" key="3">
    <source>
        <dbReference type="ARBA" id="ARBA00022089"/>
    </source>
</evidence>
<keyword evidence="9" id="KW-0961">Cell wall biogenesis/degradation</keyword>
<evidence type="ECO:0000313" key="13">
    <source>
        <dbReference type="EMBL" id="KAF9518389.1"/>
    </source>
</evidence>
<evidence type="ECO:0000313" key="14">
    <source>
        <dbReference type="Proteomes" id="UP000886523"/>
    </source>
</evidence>
<evidence type="ECO:0000256" key="9">
    <source>
        <dbReference type="ARBA" id="ARBA00023316"/>
    </source>
</evidence>
<feature type="transmembrane region" description="Helical" evidence="10">
    <location>
        <begin position="249"/>
        <end position="275"/>
    </location>
</feature>
<keyword evidence="6" id="KW-0256">Endoplasmic reticulum</keyword>
<comment type="caution">
    <text evidence="13">The sequence shown here is derived from an EMBL/GenBank/DDBJ whole genome shotgun (WGS) entry which is preliminary data.</text>
</comment>
<reference evidence="13" key="1">
    <citation type="journal article" date="2020" name="Nat. Commun.">
        <title>Large-scale genome sequencing of mycorrhizal fungi provides insights into the early evolution of symbiotic traits.</title>
        <authorList>
            <person name="Miyauchi S."/>
            <person name="Kiss E."/>
            <person name="Kuo A."/>
            <person name="Drula E."/>
            <person name="Kohler A."/>
            <person name="Sanchez-Garcia M."/>
            <person name="Morin E."/>
            <person name="Andreopoulos B."/>
            <person name="Barry K.W."/>
            <person name="Bonito G."/>
            <person name="Buee M."/>
            <person name="Carver A."/>
            <person name="Chen C."/>
            <person name="Cichocki N."/>
            <person name="Clum A."/>
            <person name="Culley D."/>
            <person name="Crous P.W."/>
            <person name="Fauchery L."/>
            <person name="Girlanda M."/>
            <person name="Hayes R.D."/>
            <person name="Keri Z."/>
            <person name="LaButti K."/>
            <person name="Lipzen A."/>
            <person name="Lombard V."/>
            <person name="Magnuson J."/>
            <person name="Maillard F."/>
            <person name="Murat C."/>
            <person name="Nolan M."/>
            <person name="Ohm R.A."/>
            <person name="Pangilinan J."/>
            <person name="Pereira M.F."/>
            <person name="Perotto S."/>
            <person name="Peter M."/>
            <person name="Pfister S."/>
            <person name="Riley R."/>
            <person name="Sitrit Y."/>
            <person name="Stielow J.B."/>
            <person name="Szollosi G."/>
            <person name="Zifcakova L."/>
            <person name="Stursova M."/>
            <person name="Spatafora J.W."/>
            <person name="Tedersoo L."/>
            <person name="Vaario L.M."/>
            <person name="Yamada A."/>
            <person name="Yan M."/>
            <person name="Wang P."/>
            <person name="Xu J."/>
            <person name="Bruns T."/>
            <person name="Baldrian P."/>
            <person name="Vilgalys R."/>
            <person name="Dunand C."/>
            <person name="Henrissat B."/>
            <person name="Grigoriev I.V."/>
            <person name="Hibbett D."/>
            <person name="Nagy L.G."/>
            <person name="Martin F.M."/>
        </authorList>
    </citation>
    <scope>NUCLEOTIDE SEQUENCE</scope>
    <source>
        <strain evidence="13">UP504</strain>
    </source>
</reference>
<evidence type="ECO:0000256" key="6">
    <source>
        <dbReference type="ARBA" id="ARBA00022824"/>
    </source>
</evidence>
<dbReference type="PANTHER" id="PTHR28285:SF1">
    <property type="entry name" value="PROTEIN BIG1"/>
    <property type="match status" value="1"/>
</dbReference>
<comment type="subcellular location">
    <subcellularLocation>
        <location evidence="1">Endoplasmic reticulum membrane</location>
        <topology evidence="1">Single-pass type I membrane protein</topology>
    </subcellularLocation>
</comment>
<feature type="domain" description="V-type proton ATPase subunit S1/VOA1 transmembrane" evidence="12">
    <location>
        <begin position="244"/>
        <end position="282"/>
    </location>
</feature>
<dbReference type="OrthoDB" id="10029326at2759"/>
<feature type="chain" id="PRO_5040468182" description="Protein BIG1" evidence="11">
    <location>
        <begin position="16"/>
        <end position="290"/>
    </location>
</feature>
<evidence type="ECO:0000256" key="8">
    <source>
        <dbReference type="ARBA" id="ARBA00023136"/>
    </source>
</evidence>
<accession>A0A9P6B618</accession>
<evidence type="ECO:0000256" key="2">
    <source>
        <dbReference type="ARBA" id="ARBA00008203"/>
    </source>
</evidence>